<evidence type="ECO:0000313" key="9">
    <source>
        <dbReference type="Proteomes" id="UP001218188"/>
    </source>
</evidence>
<dbReference type="AlphaFoldDB" id="A0AAD6XGH1"/>
<keyword evidence="5 7" id="KW-0472">Membrane</keyword>
<dbReference type="InterPro" id="IPR001708">
    <property type="entry name" value="YidC/ALB3/OXA1/COX18"/>
</dbReference>
<feature type="transmembrane region" description="Helical" evidence="7">
    <location>
        <begin position="254"/>
        <end position="276"/>
    </location>
</feature>
<feature type="compositionally biased region" description="Low complexity" evidence="6">
    <location>
        <begin position="329"/>
        <end position="339"/>
    </location>
</feature>
<proteinExistence type="inferred from homology"/>
<evidence type="ECO:0000256" key="1">
    <source>
        <dbReference type="ARBA" id="ARBA00004141"/>
    </source>
</evidence>
<name>A0AAD6XGH1_9AGAR</name>
<evidence type="ECO:0000256" key="3">
    <source>
        <dbReference type="ARBA" id="ARBA00022692"/>
    </source>
</evidence>
<keyword evidence="9" id="KW-1185">Reference proteome</keyword>
<dbReference type="GO" id="GO:0032977">
    <property type="term" value="F:membrane insertase activity"/>
    <property type="evidence" value="ECO:0007669"/>
    <property type="project" value="InterPro"/>
</dbReference>
<sequence length="374" mass="41498">MFAVGTRPLQRVPRRCLSNRQPLNKRYFIQSLCDGFLDLAVALPYPPSVPAYSATIILVTVASRLVLFPVALWSRNCVRRIENVVLPELERLKPIISKQILEDMKREGLPKELLVPAKLQRIHVLRLIAKVKAEQKRLLAEHKCRPGLAMVASPVSQLPVFVVMSMVFNRLAQEPTPFDSEAFFTLSTLNHTDSTLTLPIILGMITMLNVDANSWFMSAVQKDRLQKMEEKRAATLAAGQRPGFHLQRIIKSSLNYLSVFRIILAAISPGSVVLYWTTSAACGLIQTFILDYRPKATAPVTKALAAQSVPVIKPPQSVSPNSPKPPQPASSKSTKSPQPAGTKFAKLRQPADTKSAKAPRPTAGTTHKRKRHPW</sequence>
<comment type="similarity">
    <text evidence="2">Belongs to the OXA1/ALB3/YidC family.</text>
</comment>
<feature type="transmembrane region" description="Helical" evidence="7">
    <location>
        <begin position="51"/>
        <end position="73"/>
    </location>
</feature>
<accession>A0AAD6XGH1</accession>
<keyword evidence="3 7" id="KW-0812">Transmembrane</keyword>
<organism evidence="8 9">
    <name type="scientific">Mycena alexandri</name>
    <dbReference type="NCBI Taxonomy" id="1745969"/>
    <lineage>
        <taxon>Eukaryota</taxon>
        <taxon>Fungi</taxon>
        <taxon>Dikarya</taxon>
        <taxon>Basidiomycota</taxon>
        <taxon>Agaricomycotina</taxon>
        <taxon>Agaricomycetes</taxon>
        <taxon>Agaricomycetidae</taxon>
        <taxon>Agaricales</taxon>
        <taxon>Marasmiineae</taxon>
        <taxon>Mycenaceae</taxon>
        <taxon>Mycena</taxon>
    </lineage>
</organism>
<comment type="caution">
    <text evidence="8">The sequence shown here is derived from an EMBL/GenBank/DDBJ whole genome shotgun (WGS) entry which is preliminary data.</text>
</comment>
<dbReference type="Proteomes" id="UP001218188">
    <property type="component" value="Unassembled WGS sequence"/>
</dbReference>
<keyword evidence="4 7" id="KW-1133">Transmembrane helix</keyword>
<evidence type="ECO:0000256" key="5">
    <source>
        <dbReference type="ARBA" id="ARBA00023136"/>
    </source>
</evidence>
<dbReference type="PANTHER" id="PTHR12428">
    <property type="entry name" value="OXA1"/>
    <property type="match status" value="1"/>
</dbReference>
<feature type="transmembrane region" description="Helical" evidence="7">
    <location>
        <begin position="196"/>
        <end position="218"/>
    </location>
</feature>
<gene>
    <name evidence="8" type="ORF">C8F04DRAFT_1021823</name>
</gene>
<evidence type="ECO:0000313" key="8">
    <source>
        <dbReference type="EMBL" id="KAJ7047270.1"/>
    </source>
</evidence>
<dbReference type="GO" id="GO:0005743">
    <property type="term" value="C:mitochondrial inner membrane"/>
    <property type="evidence" value="ECO:0007669"/>
    <property type="project" value="TreeGrafter"/>
</dbReference>
<feature type="transmembrane region" description="Helical" evidence="7">
    <location>
        <begin position="147"/>
        <end position="168"/>
    </location>
</feature>
<dbReference type="EMBL" id="JARJCM010000001">
    <property type="protein sequence ID" value="KAJ7047270.1"/>
    <property type="molecule type" value="Genomic_DNA"/>
</dbReference>
<evidence type="ECO:0000256" key="7">
    <source>
        <dbReference type="SAM" id="Phobius"/>
    </source>
</evidence>
<comment type="subcellular location">
    <subcellularLocation>
        <location evidence="1">Membrane</location>
        <topology evidence="1">Multi-pass membrane protein</topology>
    </subcellularLocation>
</comment>
<evidence type="ECO:0000256" key="2">
    <source>
        <dbReference type="ARBA" id="ARBA00009877"/>
    </source>
</evidence>
<evidence type="ECO:0000256" key="6">
    <source>
        <dbReference type="SAM" id="MobiDB-lite"/>
    </source>
</evidence>
<protein>
    <submittedName>
        <fullName evidence="8">60Kd inner membrane protein-domain-containing protein</fullName>
    </submittedName>
</protein>
<dbReference type="PANTHER" id="PTHR12428:SF65">
    <property type="entry name" value="CYTOCHROME C OXIDASE ASSEMBLY PROTEIN COX18, MITOCHONDRIAL"/>
    <property type="match status" value="1"/>
</dbReference>
<evidence type="ECO:0000256" key="4">
    <source>
        <dbReference type="ARBA" id="ARBA00022989"/>
    </source>
</evidence>
<dbReference type="GO" id="GO:0032979">
    <property type="term" value="P:protein insertion into mitochondrial inner membrane from matrix"/>
    <property type="evidence" value="ECO:0007669"/>
    <property type="project" value="TreeGrafter"/>
</dbReference>
<reference evidence="8" key="1">
    <citation type="submission" date="2023-03" db="EMBL/GenBank/DDBJ databases">
        <title>Massive genome expansion in bonnet fungi (Mycena s.s.) driven by repeated elements and novel gene families across ecological guilds.</title>
        <authorList>
            <consortium name="Lawrence Berkeley National Laboratory"/>
            <person name="Harder C.B."/>
            <person name="Miyauchi S."/>
            <person name="Viragh M."/>
            <person name="Kuo A."/>
            <person name="Thoen E."/>
            <person name="Andreopoulos B."/>
            <person name="Lu D."/>
            <person name="Skrede I."/>
            <person name="Drula E."/>
            <person name="Henrissat B."/>
            <person name="Morin E."/>
            <person name="Kohler A."/>
            <person name="Barry K."/>
            <person name="LaButti K."/>
            <person name="Morin E."/>
            <person name="Salamov A."/>
            <person name="Lipzen A."/>
            <person name="Mereny Z."/>
            <person name="Hegedus B."/>
            <person name="Baldrian P."/>
            <person name="Stursova M."/>
            <person name="Weitz H."/>
            <person name="Taylor A."/>
            <person name="Grigoriev I.V."/>
            <person name="Nagy L.G."/>
            <person name="Martin F."/>
            <person name="Kauserud H."/>
        </authorList>
    </citation>
    <scope>NUCLEOTIDE SEQUENCE</scope>
    <source>
        <strain evidence="8">CBHHK200</strain>
    </source>
</reference>
<feature type="region of interest" description="Disordered" evidence="6">
    <location>
        <begin position="312"/>
        <end position="374"/>
    </location>
</feature>
<dbReference type="GO" id="GO:0033617">
    <property type="term" value="P:mitochondrial respiratory chain complex IV assembly"/>
    <property type="evidence" value="ECO:0007669"/>
    <property type="project" value="TreeGrafter"/>
</dbReference>